<gene>
    <name evidence="2" type="ORF">E3N88_14116</name>
</gene>
<sequence>MICPLNKSKDTDDGQTTVDHQDEPQLLPGLPNHLAQVVLSTVRPSLLATVCRQWRHHIYTRHFPPFLSLYAIVANKDSVDFYNFDPISSKWTTIPPPKIDPPLRLLHRHPSFISRRLTIQSVTVSGCLVLIAGTGDNFLPALSRPLVFDPSTAEWCLGPLITNPRRWCATGSFHDTVYVASGVGAHYRGEVAKMVEKWDVKRSSEHSKLSDLIDEWRWEAVAGLKDGRFSREAVEAVGYKGKICMVNVKGNNAGKEGAVYDVKRNQWDKMPAGMVSGWNGAVGVAADAVVMYVVDEDKGSVRKYDDETDCWEQVVEGSELLKGAEQMAVGGGKICVVTGGGGRITVVDVADPVKMWVVDPPRPESEVIAVHILSRPCDGLYIDPVDSLGNSSSSSLHQTLDTINVDSIREMMNVGENRARNGVTDCPESRNEEKFQSMELLDSSRYATERLRTLRDTRLRSRRNIRHSTEVEEEHKTLDRGRGGNVVLPTAVGQNLSTAVKGAAFAYDD</sequence>
<feature type="region of interest" description="Disordered" evidence="1">
    <location>
        <begin position="1"/>
        <end position="23"/>
    </location>
</feature>
<accession>A0A5N6P366</accession>
<name>A0A5N6P366_9ASTR</name>
<proteinExistence type="predicted"/>
<dbReference type="OrthoDB" id="1899182at2759"/>
<dbReference type="SUPFAM" id="SSF117281">
    <property type="entry name" value="Kelch motif"/>
    <property type="match status" value="1"/>
</dbReference>
<dbReference type="PANTHER" id="PTHR47590:SF6">
    <property type="entry name" value="KELCH-TYPE BETA PROPELLER"/>
    <property type="match status" value="1"/>
</dbReference>
<dbReference type="InterPro" id="IPR015915">
    <property type="entry name" value="Kelch-typ_b-propeller"/>
</dbReference>
<evidence type="ECO:0000313" key="2">
    <source>
        <dbReference type="EMBL" id="KAD5802756.1"/>
    </source>
</evidence>
<dbReference type="PANTHER" id="PTHR47590">
    <property type="entry name" value="F-BOX/KELCH-REPEAT PROTEIN SKIP25"/>
    <property type="match status" value="1"/>
</dbReference>
<dbReference type="Proteomes" id="UP000326396">
    <property type="component" value="Linkage Group LG15"/>
</dbReference>
<dbReference type="AlphaFoldDB" id="A0A5N6P366"/>
<evidence type="ECO:0000313" key="3">
    <source>
        <dbReference type="Proteomes" id="UP000326396"/>
    </source>
</evidence>
<evidence type="ECO:0008006" key="4">
    <source>
        <dbReference type="Google" id="ProtNLM"/>
    </source>
</evidence>
<protein>
    <recommendedName>
        <fullName evidence="4">F-box domain-containing protein</fullName>
    </recommendedName>
</protein>
<keyword evidence="3" id="KW-1185">Reference proteome</keyword>
<reference evidence="2 3" key="1">
    <citation type="submission" date="2019-05" db="EMBL/GenBank/DDBJ databases">
        <title>Mikania micrantha, genome provides insights into the molecular mechanism of rapid growth.</title>
        <authorList>
            <person name="Liu B."/>
        </authorList>
    </citation>
    <scope>NUCLEOTIDE SEQUENCE [LARGE SCALE GENOMIC DNA]</scope>
    <source>
        <strain evidence="2">NLD-2019</strain>
        <tissue evidence="2">Leaf</tissue>
    </source>
</reference>
<dbReference type="Gene3D" id="2.120.10.80">
    <property type="entry name" value="Kelch-type beta propeller"/>
    <property type="match status" value="1"/>
</dbReference>
<organism evidence="2 3">
    <name type="scientific">Mikania micrantha</name>
    <name type="common">bitter vine</name>
    <dbReference type="NCBI Taxonomy" id="192012"/>
    <lineage>
        <taxon>Eukaryota</taxon>
        <taxon>Viridiplantae</taxon>
        <taxon>Streptophyta</taxon>
        <taxon>Embryophyta</taxon>
        <taxon>Tracheophyta</taxon>
        <taxon>Spermatophyta</taxon>
        <taxon>Magnoliopsida</taxon>
        <taxon>eudicotyledons</taxon>
        <taxon>Gunneridae</taxon>
        <taxon>Pentapetalae</taxon>
        <taxon>asterids</taxon>
        <taxon>campanulids</taxon>
        <taxon>Asterales</taxon>
        <taxon>Asteraceae</taxon>
        <taxon>Asteroideae</taxon>
        <taxon>Heliantheae alliance</taxon>
        <taxon>Eupatorieae</taxon>
        <taxon>Mikania</taxon>
    </lineage>
</organism>
<evidence type="ECO:0000256" key="1">
    <source>
        <dbReference type="SAM" id="MobiDB-lite"/>
    </source>
</evidence>
<comment type="caution">
    <text evidence="2">The sequence shown here is derived from an EMBL/GenBank/DDBJ whole genome shotgun (WGS) entry which is preliminary data.</text>
</comment>
<dbReference type="EMBL" id="SZYD01000007">
    <property type="protein sequence ID" value="KAD5802756.1"/>
    <property type="molecule type" value="Genomic_DNA"/>
</dbReference>